<sequence length="158" mass="15926">MSSSSSSATTLTLASTTANVPTKGAIIPTVSATPSSLLVSSTGGVGNINHDDREVKPNASCIHGSRTSNSVPSTFSAVPTTTGSSLASCSSKVKQTVAHNAYVRSGSTTTSSTTTSQSSSLANNVSTPLITSKEKPEAIEGFVEADTSDTSSLVRRSP</sequence>
<organism evidence="2 3">
    <name type="scientific">Trichobilharzia regenti</name>
    <name type="common">Nasal bird schistosome</name>
    <dbReference type="NCBI Taxonomy" id="157069"/>
    <lineage>
        <taxon>Eukaryota</taxon>
        <taxon>Metazoa</taxon>
        <taxon>Spiralia</taxon>
        <taxon>Lophotrochozoa</taxon>
        <taxon>Platyhelminthes</taxon>
        <taxon>Trematoda</taxon>
        <taxon>Digenea</taxon>
        <taxon>Strigeidida</taxon>
        <taxon>Schistosomatoidea</taxon>
        <taxon>Schistosomatidae</taxon>
        <taxon>Trichobilharzia</taxon>
    </lineage>
</organism>
<dbReference type="AlphaFoldDB" id="A0AA85JNU8"/>
<evidence type="ECO:0000256" key="1">
    <source>
        <dbReference type="SAM" id="MobiDB-lite"/>
    </source>
</evidence>
<feature type="compositionally biased region" description="Polar residues" evidence="1">
    <location>
        <begin position="148"/>
        <end position="158"/>
    </location>
</feature>
<accession>A0AA85JNU8</accession>
<feature type="region of interest" description="Disordered" evidence="1">
    <location>
        <begin position="48"/>
        <end position="158"/>
    </location>
</feature>
<keyword evidence="2" id="KW-1185">Reference proteome</keyword>
<feature type="compositionally biased region" description="Low complexity" evidence="1">
    <location>
        <begin position="105"/>
        <end position="120"/>
    </location>
</feature>
<proteinExistence type="predicted"/>
<protein>
    <submittedName>
        <fullName evidence="3">Uncharacterized protein</fullName>
    </submittedName>
</protein>
<evidence type="ECO:0000313" key="2">
    <source>
        <dbReference type="Proteomes" id="UP000050795"/>
    </source>
</evidence>
<feature type="compositionally biased region" description="Polar residues" evidence="1">
    <location>
        <begin position="121"/>
        <end position="130"/>
    </location>
</feature>
<reference evidence="3" key="2">
    <citation type="submission" date="2023-11" db="UniProtKB">
        <authorList>
            <consortium name="WormBaseParasite"/>
        </authorList>
    </citation>
    <scope>IDENTIFICATION</scope>
</reference>
<dbReference type="Proteomes" id="UP000050795">
    <property type="component" value="Unassembled WGS sequence"/>
</dbReference>
<dbReference type="WBParaSite" id="TREG1_32470.1">
    <property type="protein sequence ID" value="TREG1_32470.1"/>
    <property type="gene ID" value="TREG1_32470"/>
</dbReference>
<reference evidence="2" key="1">
    <citation type="submission" date="2022-06" db="EMBL/GenBank/DDBJ databases">
        <authorList>
            <person name="Berger JAMES D."/>
            <person name="Berger JAMES D."/>
        </authorList>
    </citation>
    <scope>NUCLEOTIDE SEQUENCE [LARGE SCALE GENOMIC DNA]</scope>
</reference>
<feature type="compositionally biased region" description="Polar residues" evidence="1">
    <location>
        <begin position="65"/>
        <end position="98"/>
    </location>
</feature>
<name>A0AA85JNU8_TRIRE</name>
<evidence type="ECO:0000313" key="3">
    <source>
        <dbReference type="WBParaSite" id="TREG1_32470.1"/>
    </source>
</evidence>